<reference evidence="4 5" key="1">
    <citation type="journal article" date="2019" name="Mol. Ecol. Resour.">
        <title>Chromosome-level genome assembly of Triplophysa tibetana, a fish adapted to the harsh high-altitude environment of the Tibetan Plateau.</title>
        <authorList>
            <person name="Yang X."/>
            <person name="Liu H."/>
            <person name="Ma Z."/>
            <person name="Zou Y."/>
            <person name="Zou M."/>
            <person name="Mao Y."/>
            <person name="Li X."/>
            <person name="Wang H."/>
            <person name="Chen T."/>
            <person name="Wang W."/>
            <person name="Yang R."/>
        </authorList>
    </citation>
    <scope>NUCLEOTIDE SEQUENCE [LARGE SCALE GENOMIC DNA]</scope>
    <source>
        <strain evidence="4">TTIB1903HZAU</strain>
        <tissue evidence="4">Muscle</tissue>
    </source>
</reference>
<keyword evidence="1" id="KW-0862">Zinc</keyword>
<protein>
    <recommendedName>
        <fullName evidence="3">C2H2-type domain-containing protein</fullName>
    </recommendedName>
</protein>
<sequence length="662" mass="71199">MRYRAPTRPPGGYLVDPASNICLSQRLSHAGNTTVVFEPIYAMSVDLVSSRGYGDTCIYQSHNVGTQDHPGNIEGPCREVTVLTYLRRARGLEGPVPICPLPPVPLELTLFDRNKSRMAGRPVKQAAMRKRRGCATSSLQDSLHAPPARGYGADGGQPGNDNFGFDGRLRECSVVLTRIRERAGATVGELSTTAIGLDTTGDARETAVAVQTAVEPGSGPAMVAPQISHVDAAGGMIICLPFEAHRCVLCGQSVGTLPQLKSHSSVRHPTVLVRFMCVSCGKTASRSQSIACHVPKCRGHPVTRPPGPVRCEACDATFETRRGCSIHEMHAHPGVRNRKRAADLLARFGPMMEPVEAGTAEISDDSDPGASTSSKRQRVDVSVDGVTPPEPEAGTSDPLLVIRGQESQLRERLRELVRVMVGEVEAEAEGEGGVHIPVLKAWLEGSDQIPALVTAATSQMLLELIEEARAGEGSGRNLFNLMGVGLLGGASHVTASHTGQHQPICRQTTKTIRCWKRYRRCLSCAWVGPGFLICRSVTRECGRGIEDGYRASKLGALAARYRPASPSRALRGGVSSRRGGAIAVWAARPRCPRRRQCKSGDGVGRPRPLNRGLAGGPGRRTDARLAKKKRPLSKSVKYSYGRELRVDTRGWSDRTKVTVLPS</sequence>
<gene>
    <name evidence="4" type="ORF">E1301_Tti022628</name>
</gene>
<evidence type="ECO:0000259" key="3">
    <source>
        <dbReference type="PROSITE" id="PS50157"/>
    </source>
</evidence>
<evidence type="ECO:0000256" key="2">
    <source>
        <dbReference type="SAM" id="MobiDB-lite"/>
    </source>
</evidence>
<feature type="region of interest" description="Disordered" evidence="2">
    <location>
        <begin position="595"/>
        <end position="633"/>
    </location>
</feature>
<keyword evidence="1" id="KW-0863">Zinc-finger</keyword>
<accession>A0A5A9PFE2</accession>
<name>A0A5A9PFE2_9TELE</name>
<comment type="caution">
    <text evidence="4">The sequence shown here is derived from an EMBL/GenBank/DDBJ whole genome shotgun (WGS) entry which is preliminary data.</text>
</comment>
<evidence type="ECO:0000313" key="5">
    <source>
        <dbReference type="Proteomes" id="UP000324632"/>
    </source>
</evidence>
<feature type="region of interest" description="Disordered" evidence="2">
    <location>
        <begin position="359"/>
        <end position="397"/>
    </location>
</feature>
<feature type="region of interest" description="Disordered" evidence="2">
    <location>
        <begin position="135"/>
        <end position="159"/>
    </location>
</feature>
<dbReference type="EMBL" id="SOYY01000006">
    <property type="protein sequence ID" value="KAA0720562.1"/>
    <property type="molecule type" value="Genomic_DNA"/>
</dbReference>
<dbReference type="GO" id="GO:0008270">
    <property type="term" value="F:zinc ion binding"/>
    <property type="evidence" value="ECO:0007669"/>
    <property type="project" value="UniProtKB-KW"/>
</dbReference>
<dbReference type="InterPro" id="IPR013087">
    <property type="entry name" value="Znf_C2H2_type"/>
</dbReference>
<dbReference type="SMART" id="SM00355">
    <property type="entry name" value="ZnF_C2H2"/>
    <property type="match status" value="2"/>
</dbReference>
<keyword evidence="5" id="KW-1185">Reference proteome</keyword>
<proteinExistence type="predicted"/>
<evidence type="ECO:0000313" key="4">
    <source>
        <dbReference type="EMBL" id="KAA0720562.1"/>
    </source>
</evidence>
<dbReference type="AlphaFoldDB" id="A0A5A9PFE2"/>
<organism evidence="4 5">
    <name type="scientific">Triplophysa tibetana</name>
    <dbReference type="NCBI Taxonomy" id="1572043"/>
    <lineage>
        <taxon>Eukaryota</taxon>
        <taxon>Metazoa</taxon>
        <taxon>Chordata</taxon>
        <taxon>Craniata</taxon>
        <taxon>Vertebrata</taxon>
        <taxon>Euteleostomi</taxon>
        <taxon>Actinopterygii</taxon>
        <taxon>Neopterygii</taxon>
        <taxon>Teleostei</taxon>
        <taxon>Ostariophysi</taxon>
        <taxon>Cypriniformes</taxon>
        <taxon>Nemacheilidae</taxon>
        <taxon>Triplophysa</taxon>
    </lineage>
</organism>
<feature type="domain" description="C2H2-type" evidence="3">
    <location>
        <begin position="275"/>
        <end position="305"/>
    </location>
</feature>
<dbReference type="PROSITE" id="PS50157">
    <property type="entry name" value="ZINC_FINGER_C2H2_2"/>
    <property type="match status" value="1"/>
</dbReference>
<dbReference type="Proteomes" id="UP000324632">
    <property type="component" value="Chromosome 6"/>
</dbReference>
<dbReference type="PROSITE" id="PS00028">
    <property type="entry name" value="ZINC_FINGER_C2H2_1"/>
    <property type="match status" value="2"/>
</dbReference>
<evidence type="ECO:0000256" key="1">
    <source>
        <dbReference type="PROSITE-ProRule" id="PRU00042"/>
    </source>
</evidence>
<keyword evidence="1" id="KW-0479">Metal-binding</keyword>